<evidence type="ECO:0000313" key="4">
    <source>
        <dbReference type="Proteomes" id="UP000229081"/>
    </source>
</evidence>
<evidence type="ECO:0000259" key="2">
    <source>
        <dbReference type="SMART" id="SM00854"/>
    </source>
</evidence>
<dbReference type="PANTHER" id="PTHR33393:SF13">
    <property type="entry name" value="PGA BIOSYNTHESIS PROTEIN CAPA"/>
    <property type="match status" value="1"/>
</dbReference>
<dbReference type="InterPro" id="IPR052169">
    <property type="entry name" value="CW_Biosynth-Accessory"/>
</dbReference>
<dbReference type="Gene3D" id="3.60.21.10">
    <property type="match status" value="1"/>
</dbReference>
<dbReference type="CDD" id="cd07381">
    <property type="entry name" value="MPP_CapA"/>
    <property type="match status" value="1"/>
</dbReference>
<dbReference type="EMBL" id="CP024923">
    <property type="protein sequence ID" value="ATY33975.1"/>
    <property type="molecule type" value="Genomic_DNA"/>
</dbReference>
<reference evidence="3 4" key="1">
    <citation type="submission" date="2017-11" db="EMBL/GenBank/DDBJ databases">
        <title>Complete genome sequence of Sphingomonas sp. Strain Cra20, a psychrotolerant potential plant growth promoting rhizobacteria.</title>
        <authorList>
            <person name="Luo Y."/>
        </authorList>
    </citation>
    <scope>NUCLEOTIDE SEQUENCE [LARGE SCALE GENOMIC DNA]</scope>
    <source>
        <strain evidence="3 4">Cra20</strain>
    </source>
</reference>
<dbReference type="OrthoDB" id="9810718at2"/>
<dbReference type="Proteomes" id="UP000229081">
    <property type="component" value="Chromosome"/>
</dbReference>
<accession>A0A2K8MJE9</accession>
<keyword evidence="4" id="KW-1185">Reference proteome</keyword>
<evidence type="ECO:0000256" key="1">
    <source>
        <dbReference type="ARBA" id="ARBA00005662"/>
    </source>
</evidence>
<dbReference type="InterPro" id="IPR029052">
    <property type="entry name" value="Metallo-depent_PP-like"/>
</dbReference>
<evidence type="ECO:0000313" key="3">
    <source>
        <dbReference type="EMBL" id="ATY33975.1"/>
    </source>
</evidence>
<dbReference type="PANTHER" id="PTHR33393">
    <property type="entry name" value="POLYGLUTAMINE SYNTHESIS ACCESSORY PROTEIN RV0574C-RELATED"/>
    <property type="match status" value="1"/>
</dbReference>
<protein>
    <submittedName>
        <fullName evidence="3">Capsule biosynthesis protein</fullName>
    </submittedName>
</protein>
<dbReference type="AlphaFoldDB" id="A0A2K8MJE9"/>
<sequence length="504" mass="53999">MDRRREGRERARHVRRSRYPARRGRCRVSACAARRLTFLIGSAIFTALSIGPASAQEALVTAPVPTTPTAGEFTLAAVGDLIYLRPMLATLEARSPDMLRLLRGADVTFGNFETTVLDLATTKAVAQAESGGTWMLADPRVPDDVAALGFDIVSHANNHSTDWGVEGMAETGRRLTDARLIWSGTGASLSAARAPRYIDVAKGRIGLVSATSTFTPMSRASDAAGEVAARPGVNSIRTVRTALVTPEQLDVLAAIAAKSPLRTDGRSGEAVTLFGNRFASGATSGKHLDYRYRINAGDLSENLRAIRQAKQNGNFVIYSVHNHEPGNDFQEPADFAVELARKAIDAGADAYMGHGPHQLRGIEIYKGKPIFYSLGNFAMMNNSLDAVPADMYDQFGVSPDSATVPELLQARNARTFSDPNLYESVIALSRYSGGRLAEIKLYPIDLGVDVKGADRGVPRMAARAHGDKILGRLQTLSAALGTTIRIENGIGVIRVAPPTQASAK</sequence>
<dbReference type="KEGG" id="sphc:CVN68_20130"/>
<organism evidence="3 4">
    <name type="scientific">Sphingomonas psychrotolerans</name>
    <dbReference type="NCBI Taxonomy" id="1327635"/>
    <lineage>
        <taxon>Bacteria</taxon>
        <taxon>Pseudomonadati</taxon>
        <taxon>Pseudomonadota</taxon>
        <taxon>Alphaproteobacteria</taxon>
        <taxon>Sphingomonadales</taxon>
        <taxon>Sphingomonadaceae</taxon>
        <taxon>Sphingomonas</taxon>
    </lineage>
</organism>
<gene>
    <name evidence="3" type="ORF">CVN68_20130</name>
</gene>
<name>A0A2K8MJE9_9SPHN</name>
<comment type="similarity">
    <text evidence="1">Belongs to the CapA family.</text>
</comment>
<dbReference type="SUPFAM" id="SSF56300">
    <property type="entry name" value="Metallo-dependent phosphatases"/>
    <property type="match status" value="1"/>
</dbReference>
<dbReference type="Pfam" id="PF09587">
    <property type="entry name" value="PGA_cap"/>
    <property type="match status" value="1"/>
</dbReference>
<proteinExistence type="inferred from homology"/>
<dbReference type="InterPro" id="IPR019079">
    <property type="entry name" value="Capsule_synth_CapA"/>
</dbReference>
<feature type="domain" description="Capsule synthesis protein CapA" evidence="2">
    <location>
        <begin position="74"/>
        <end position="381"/>
    </location>
</feature>
<dbReference type="SMART" id="SM00854">
    <property type="entry name" value="PGA_cap"/>
    <property type="match status" value="1"/>
</dbReference>